<proteinExistence type="predicted"/>
<gene>
    <name evidence="3" type="ORF">GXY80_13590</name>
</gene>
<dbReference type="PROSITE" id="PS50234">
    <property type="entry name" value="VWFA"/>
    <property type="match status" value="1"/>
</dbReference>
<reference evidence="3" key="2">
    <citation type="submission" date="2020-01" db="EMBL/GenBank/DDBJ databases">
        <authorList>
            <person name="Campanaro S."/>
        </authorList>
    </citation>
    <scope>NUCLEOTIDE SEQUENCE</scope>
    <source>
        <strain evidence="3">AS06rmzACSIP_7</strain>
    </source>
</reference>
<organism evidence="3 4">
    <name type="scientific">Syntrophorhabdus aromaticivorans</name>
    <dbReference type="NCBI Taxonomy" id="328301"/>
    <lineage>
        <taxon>Bacteria</taxon>
        <taxon>Pseudomonadati</taxon>
        <taxon>Thermodesulfobacteriota</taxon>
        <taxon>Syntrophorhabdia</taxon>
        <taxon>Syntrophorhabdales</taxon>
        <taxon>Syntrophorhabdaceae</taxon>
        <taxon>Syntrophorhabdus</taxon>
    </lineage>
</organism>
<name>A0A971M5W6_9BACT</name>
<dbReference type="PANTHER" id="PTHR10338:SF108">
    <property type="entry name" value="INTER-ALPHA-TRYPSIN INHIBITOR HEAVY CHAIN H4-LIKE PROTEIN"/>
    <property type="match status" value="1"/>
</dbReference>
<dbReference type="InterPro" id="IPR050934">
    <property type="entry name" value="ITIH"/>
</dbReference>
<dbReference type="SUPFAM" id="SSF53300">
    <property type="entry name" value="vWA-like"/>
    <property type="match status" value="1"/>
</dbReference>
<dbReference type="Proteomes" id="UP000777265">
    <property type="component" value="Unassembled WGS sequence"/>
</dbReference>
<keyword evidence="1" id="KW-0472">Membrane</keyword>
<dbReference type="InterPro" id="IPR002035">
    <property type="entry name" value="VWF_A"/>
</dbReference>
<dbReference type="SMART" id="SM00327">
    <property type="entry name" value="VWA"/>
    <property type="match status" value="1"/>
</dbReference>
<keyword evidence="1" id="KW-1133">Transmembrane helix</keyword>
<feature type="transmembrane region" description="Helical" evidence="1">
    <location>
        <begin position="12"/>
        <end position="30"/>
    </location>
</feature>
<evidence type="ECO:0000259" key="2">
    <source>
        <dbReference type="PROSITE" id="PS50234"/>
    </source>
</evidence>
<evidence type="ECO:0000256" key="1">
    <source>
        <dbReference type="SAM" id="Phobius"/>
    </source>
</evidence>
<dbReference type="Pfam" id="PF13400">
    <property type="entry name" value="Tad"/>
    <property type="match status" value="1"/>
</dbReference>
<dbReference type="InterPro" id="IPR028087">
    <property type="entry name" value="Tad_N"/>
</dbReference>
<comment type="caution">
    <text evidence="3">The sequence shown here is derived from an EMBL/GenBank/DDBJ whole genome shotgun (WGS) entry which is preliminary data.</text>
</comment>
<evidence type="ECO:0000313" key="4">
    <source>
        <dbReference type="Proteomes" id="UP000777265"/>
    </source>
</evidence>
<protein>
    <submittedName>
        <fullName evidence="3">VWA domain-containing protein</fullName>
    </submittedName>
</protein>
<dbReference type="EMBL" id="JAAYEE010000255">
    <property type="protein sequence ID" value="NLW36488.1"/>
    <property type="molecule type" value="Genomic_DNA"/>
</dbReference>
<feature type="domain" description="VWFA" evidence="2">
    <location>
        <begin position="143"/>
        <end position="255"/>
    </location>
</feature>
<sequence length="449" mass="48927">MKSIIHNQRGAVIVIFALSLLVLIGFVAIGTEAGRWYHVKAELAKAVDAAALAGAANISNQTIDIQKLAINFGMENFQPGYLGTATDEGRVVSFTVTKSDETAGKLTVTGSTTSVGILSRLFGVTFTYVPAGDVGVARRNRVQIMLVLDRSGSMAGTPLRNLKTAAKAFLEYYKDTQDEDKIGLVTFATSISLRPPDTNFFDPITRSIDAMAATGATNAEDALAQAASVFPDQRPVPRADRIQQFIIFFTDGRPTAFRSTFLKNNRTYDRVVMVTGNCDSTCGYGGCNMYDRMGYPDNETLDQTPPYSPLPTGDGLPASGSPRTLCRDHVNTYINTRWGSFSAYPVPELGTEAYPAYCSISTTRFNGRNGYICRTARQMAVDHAAEAKERLIKIYTIGLGSVDAGLLRCISSDNCEEKNNSYAYVTSSSSELERIFRRIASDIKLRLVQ</sequence>
<dbReference type="PANTHER" id="PTHR10338">
    <property type="entry name" value="INTER-ALPHA-TRYPSIN INHIBITOR HEAVY CHAIN FAMILY MEMBER"/>
    <property type="match status" value="1"/>
</dbReference>
<dbReference type="AlphaFoldDB" id="A0A971M5W6"/>
<dbReference type="Pfam" id="PF13519">
    <property type="entry name" value="VWA_2"/>
    <property type="match status" value="1"/>
</dbReference>
<evidence type="ECO:0000313" key="3">
    <source>
        <dbReference type="EMBL" id="NLW36488.1"/>
    </source>
</evidence>
<accession>A0A971M5W6</accession>
<keyword evidence="1" id="KW-0812">Transmembrane</keyword>
<dbReference type="CDD" id="cd00198">
    <property type="entry name" value="vWFA"/>
    <property type="match status" value="1"/>
</dbReference>
<dbReference type="Gene3D" id="3.40.50.410">
    <property type="entry name" value="von Willebrand factor, type A domain"/>
    <property type="match status" value="2"/>
</dbReference>
<dbReference type="InterPro" id="IPR036465">
    <property type="entry name" value="vWFA_dom_sf"/>
</dbReference>
<reference evidence="3" key="1">
    <citation type="journal article" date="2020" name="Biotechnol. Biofuels">
        <title>New insights from the biogas microbiome by comprehensive genome-resolved metagenomics of nearly 1600 species originating from multiple anaerobic digesters.</title>
        <authorList>
            <person name="Campanaro S."/>
            <person name="Treu L."/>
            <person name="Rodriguez-R L.M."/>
            <person name="Kovalovszki A."/>
            <person name="Ziels R.M."/>
            <person name="Maus I."/>
            <person name="Zhu X."/>
            <person name="Kougias P.G."/>
            <person name="Basile A."/>
            <person name="Luo G."/>
            <person name="Schluter A."/>
            <person name="Konstantinidis K.T."/>
            <person name="Angelidaki I."/>
        </authorList>
    </citation>
    <scope>NUCLEOTIDE SEQUENCE</scope>
    <source>
        <strain evidence="3">AS06rmzACSIP_7</strain>
    </source>
</reference>